<dbReference type="KEGG" id="scu:SCE1572_31695"/>
<proteinExistence type="predicted"/>
<dbReference type="RefSeq" id="WP_020738243.1">
    <property type="nucleotide sequence ID" value="NC_021658.1"/>
</dbReference>
<name>S4Y1K6_SORCE</name>
<dbReference type="EMBL" id="CP003969">
    <property type="protein sequence ID" value="AGP38644.1"/>
    <property type="molecule type" value="Genomic_DNA"/>
</dbReference>
<dbReference type="AlphaFoldDB" id="S4Y1K6"/>
<dbReference type="HOGENOM" id="CLU_3122745_0_0_7"/>
<sequence length="50" mass="5620">MLDHTSPLTFVHNVICGLPLELSLELWHVDGEFSGALWRFCLCEAYVGEA</sequence>
<organism evidence="1 2">
    <name type="scientific">Sorangium cellulosum So0157-2</name>
    <dbReference type="NCBI Taxonomy" id="1254432"/>
    <lineage>
        <taxon>Bacteria</taxon>
        <taxon>Pseudomonadati</taxon>
        <taxon>Myxococcota</taxon>
        <taxon>Polyangia</taxon>
        <taxon>Polyangiales</taxon>
        <taxon>Polyangiaceae</taxon>
        <taxon>Sorangium</taxon>
    </lineage>
</organism>
<reference evidence="1 2" key="1">
    <citation type="journal article" date="2013" name="Sci. Rep.">
        <title>Extraordinary expansion of a Sorangium cellulosum genome from an alkaline milieu.</title>
        <authorList>
            <person name="Han K."/>
            <person name="Li Z.F."/>
            <person name="Peng R."/>
            <person name="Zhu L.P."/>
            <person name="Zhou T."/>
            <person name="Wang L.G."/>
            <person name="Li S.G."/>
            <person name="Zhang X.B."/>
            <person name="Hu W."/>
            <person name="Wu Z.H."/>
            <person name="Qin N."/>
            <person name="Li Y.Z."/>
        </authorList>
    </citation>
    <scope>NUCLEOTIDE SEQUENCE [LARGE SCALE GENOMIC DNA]</scope>
    <source>
        <strain evidence="1 2">So0157-2</strain>
    </source>
</reference>
<gene>
    <name evidence="1" type="ORF">SCE1572_31695</name>
</gene>
<dbReference type="Proteomes" id="UP000014803">
    <property type="component" value="Chromosome"/>
</dbReference>
<evidence type="ECO:0000313" key="2">
    <source>
        <dbReference type="Proteomes" id="UP000014803"/>
    </source>
</evidence>
<accession>S4Y1K6</accession>
<evidence type="ECO:0000313" key="1">
    <source>
        <dbReference type="EMBL" id="AGP38644.1"/>
    </source>
</evidence>
<protein>
    <submittedName>
        <fullName evidence="1">Uncharacterized protein</fullName>
    </submittedName>
</protein>